<dbReference type="Gene3D" id="3.80.10.10">
    <property type="entry name" value="Ribonuclease Inhibitor"/>
    <property type="match status" value="1"/>
</dbReference>
<dbReference type="Proteomes" id="UP001642540">
    <property type="component" value="Unassembled WGS sequence"/>
</dbReference>
<organism evidence="2 3">
    <name type="scientific">Orchesella dallaii</name>
    <dbReference type="NCBI Taxonomy" id="48710"/>
    <lineage>
        <taxon>Eukaryota</taxon>
        <taxon>Metazoa</taxon>
        <taxon>Ecdysozoa</taxon>
        <taxon>Arthropoda</taxon>
        <taxon>Hexapoda</taxon>
        <taxon>Collembola</taxon>
        <taxon>Entomobryomorpha</taxon>
        <taxon>Entomobryoidea</taxon>
        <taxon>Orchesellidae</taxon>
        <taxon>Orchesellinae</taxon>
        <taxon>Orchesella</taxon>
    </lineage>
</organism>
<proteinExistence type="predicted"/>
<evidence type="ECO:0008006" key="4">
    <source>
        <dbReference type="Google" id="ProtNLM"/>
    </source>
</evidence>
<comment type="caution">
    <text evidence="2">The sequence shown here is derived from an EMBL/GenBank/DDBJ whole genome shotgun (WGS) entry which is preliminary data.</text>
</comment>
<feature type="compositionally biased region" description="Polar residues" evidence="1">
    <location>
        <begin position="38"/>
        <end position="48"/>
    </location>
</feature>
<name>A0ABP1R7H3_9HEXA</name>
<evidence type="ECO:0000313" key="3">
    <source>
        <dbReference type="Proteomes" id="UP001642540"/>
    </source>
</evidence>
<dbReference type="InterPro" id="IPR036047">
    <property type="entry name" value="F-box-like_dom_sf"/>
</dbReference>
<sequence>METENIIAVAEEEHIASSSDEEAPDLYSSPKRARHNHSNLNNCTNDLATDNDGQEHDEHESTIHPLLIDHIAKKVFSYLEWDLSNPTILQCRQVCKTWYHTITDLMKRKRISGKLMFGYGDSDRMEKFLSIMRHTTNLPFDEFEFDVNFFIISNDSNFKEFLTVCSPFIRSLSLSFGKHYSMNLMSMNFENVHFCNLKSLTFQCVYMNTMQHFRSWSVSTSTMWVPQQSFQQAEGLFNLLTVILESAKQLESLECCIPSQHFDGEYGKHANVKFGNLLASEKLASTLKNLKLIMEIQHSHLSGLSRLKLQKLNMNFYGSQLNTEAIEQFLQHQANTLTELRIADLENKFAEHLCFPQLDKVKFLEIKGGDSSSFEFLKYFPNMETFVLRNSRNSRPSNDVNVEEEAEVSYVSVKEVELTYPIESINLIKKITTYFPHIQVFKIQAGPESTKAIETIFETMTELVELQIVFPKFFSNQPIDPLFTGIPLGWCHRIRENQAYSVQDQARISNKIVRNPSLDNLKKLKRLSIEAESYAIILTDVSVHYAFFRLPALLEIILGSRCHSISPQCFQSLKTRFNVTERNSISTPMCQPHINLASILR</sequence>
<reference evidence="2 3" key="1">
    <citation type="submission" date="2024-08" db="EMBL/GenBank/DDBJ databases">
        <authorList>
            <person name="Cucini C."/>
            <person name="Frati F."/>
        </authorList>
    </citation>
    <scope>NUCLEOTIDE SEQUENCE [LARGE SCALE GENOMIC DNA]</scope>
</reference>
<gene>
    <name evidence="2" type="ORF">ODALV1_LOCUS19603</name>
</gene>
<dbReference type="EMBL" id="CAXLJM020000066">
    <property type="protein sequence ID" value="CAL8121938.1"/>
    <property type="molecule type" value="Genomic_DNA"/>
</dbReference>
<evidence type="ECO:0000256" key="1">
    <source>
        <dbReference type="SAM" id="MobiDB-lite"/>
    </source>
</evidence>
<evidence type="ECO:0000313" key="2">
    <source>
        <dbReference type="EMBL" id="CAL8121938.1"/>
    </source>
</evidence>
<protein>
    <recommendedName>
        <fullName evidence="4">F-box domain-containing protein</fullName>
    </recommendedName>
</protein>
<feature type="region of interest" description="Disordered" evidence="1">
    <location>
        <begin position="10"/>
        <end position="60"/>
    </location>
</feature>
<dbReference type="SUPFAM" id="SSF81383">
    <property type="entry name" value="F-box domain"/>
    <property type="match status" value="1"/>
</dbReference>
<keyword evidence="3" id="KW-1185">Reference proteome</keyword>
<dbReference type="InterPro" id="IPR032675">
    <property type="entry name" value="LRR_dom_sf"/>
</dbReference>
<accession>A0ABP1R7H3</accession>